<accession>V5Z962</accession>
<dbReference type="Proteomes" id="UP000018217">
    <property type="component" value="Unassembled WGS sequence"/>
</dbReference>
<gene>
    <name evidence="2" type="ORF">EPIR_2191</name>
</gene>
<evidence type="ECO:0000313" key="2">
    <source>
        <dbReference type="EMBL" id="CCG87556.1"/>
    </source>
</evidence>
<sequence>MLSAQRMKSVAWYNMAYPSAAAAFFFNSSINNRKTPD</sequence>
<dbReference type="EMBL" id="CAHS01000015">
    <property type="protein sequence ID" value="CCG87556.1"/>
    <property type="molecule type" value="Genomic_DNA"/>
</dbReference>
<keyword evidence="1" id="KW-1133">Transmembrane helix</keyword>
<reference evidence="2 3" key="1">
    <citation type="journal article" date="2013" name="Syst. Appl. Microbiol.">
        <title>Phylogenetic position and virulence apparatus of the pear flower necrosis pathogen Erwinia piriflorinigrans CFBP 5888T as assessed by comparative genomics.</title>
        <authorList>
            <person name="Smits T.H."/>
            <person name="Rezzonico F."/>
            <person name="Lopez M.M."/>
            <person name="Blom J."/>
            <person name="Goesmann A."/>
            <person name="Frey J.E."/>
            <person name="Duffy B."/>
        </authorList>
    </citation>
    <scope>NUCLEOTIDE SEQUENCE [LARGE SCALE GENOMIC DNA]</scope>
    <source>
        <strain evidence="3">CFBP5888</strain>
    </source>
</reference>
<dbReference type="STRING" id="1161919.EPIR_2191"/>
<organism evidence="2 3">
    <name type="scientific">Erwinia piriflorinigrans CFBP 5888</name>
    <dbReference type="NCBI Taxonomy" id="1161919"/>
    <lineage>
        <taxon>Bacteria</taxon>
        <taxon>Pseudomonadati</taxon>
        <taxon>Pseudomonadota</taxon>
        <taxon>Gammaproteobacteria</taxon>
        <taxon>Enterobacterales</taxon>
        <taxon>Erwiniaceae</taxon>
        <taxon>Erwinia</taxon>
    </lineage>
</organism>
<proteinExistence type="predicted"/>
<keyword evidence="1" id="KW-0472">Membrane</keyword>
<name>V5Z962_9GAMM</name>
<keyword evidence="1" id="KW-0812">Transmembrane</keyword>
<evidence type="ECO:0000256" key="1">
    <source>
        <dbReference type="SAM" id="Phobius"/>
    </source>
</evidence>
<protein>
    <submittedName>
        <fullName evidence="2">Uncharacterized protein</fullName>
    </submittedName>
</protein>
<comment type="caution">
    <text evidence="2">The sequence shown here is derived from an EMBL/GenBank/DDBJ whole genome shotgun (WGS) entry which is preliminary data.</text>
</comment>
<dbReference type="AlphaFoldDB" id="V5Z962"/>
<evidence type="ECO:0000313" key="3">
    <source>
        <dbReference type="Proteomes" id="UP000018217"/>
    </source>
</evidence>
<feature type="transmembrane region" description="Helical" evidence="1">
    <location>
        <begin position="12"/>
        <end position="30"/>
    </location>
</feature>
<keyword evidence="3" id="KW-1185">Reference proteome</keyword>